<feature type="region of interest" description="Disordered" evidence="12">
    <location>
        <begin position="1035"/>
        <end position="1127"/>
    </location>
</feature>
<dbReference type="InterPro" id="IPR011701">
    <property type="entry name" value="MFS"/>
</dbReference>
<sequence>MATVNHEITTPESTDPTVPSSEPTIATDAKSEAHQATSHKRDIEHAEVVDDPRKWSRTRKTFVLAIVSVAAMIAGLGGNIYNPGISQIESELHASSSEISLSLSLFILIQGGFPLFWSAISEVTGRKKVYLASISLCTLGCVIAGVAKSIGVLIGMRCIQAAGSAAVISIGAATLADIYEPHERGTMMGVYYCAPLLGPSLGPIIGGALTQGFSWRATFYFLAIFTGLCGVSFIFFKDTFRRERSLVYQLALKRNREQQEAARRSETSSLSHVTIVEKDTEVTKQPTQEPMNGVPSEPKVTFKDVEAQVVGEHADIKEVKLSLTDIDPVRPIIAVLRRMNNLVILFASGLIFAFSYCISYTCARTLANEYHYNALEIGLVLLSLGIGSMAGSILGGRWSDHVFKKLKAQNGGVSEPEMRLQSTIMFMFFLPPSVIAYGWVCEEHVNVAAICVMLFLSGFFSITLAYIVDANSGRSSSAVAANSNFRGGAAFVAAEVAVPLQLGIGDGGMYSLWAGLMIISELLILLVWWKGGSWREKALRREQLQSERESAGDVNHSNTTANAATTSFIYPVRSLLSGIQRPPTRGTSSGDAQVLEETIGQGNEHGASEVIIGDSEATTDVRGAQERPPQAEQSVLFAGTARSTHKKRKHRTPNFRDFQEEEDPLSPRSFTTNPLPNTMLQTDDVSGVNTLFATGPTGERIEYTVDELQSVEDAEDYNPRRPSQLSEVAVEAFADLTPASTLLPSVDGLLPASVQNTYSQKGIIHLGPVDSPSQRSHSMGSSRRGRVRRNSGSQSYSPSGALDAVDRELDVVQLPCTRPDSAASGSGSGSVTGSMKSASGSSEGPHITFRYQHLEDDDGHHLIVGREGKLTKCEDEPIRTPGAVQGFGVLIAIEEDDDTGNLIVRQVSENSTELLGLSPGHLFSLECFTQTFSDSQADLLLDNIQYLSDTALTAEEQAENLHVFMLNGFGEPGSALPEETNNDPQNRRNWACWVAAHRPQMTAPGNLASGSSSHATLDQNIIILEFELERDHFNPLYPPAVPEDTFQSGVSSPSDASGSASTEASNSTSSGRTLVSTGSGEQVYTSTPEGSTPSVSSSNPSASASVTALSSSPSSQEGTGSALELSGSEEWLPSPAAILESTTSLSKPLLALERLRRNRRIPTESPASPASFGGFGRGASGARRGGGVAARRRRGIGAVGMMDVFSVMAQINEQLGSATDLDSFMKIVVGVIKDLTQFHRVLVYQFDEVWNGKVVAELVDWNQTHDLYKGLHFPAADIPAQARHLYALNKVRLLYDRGQPTARLIVRSRRDLETPLDMTHCYLRAMSPIHVKYLGNMGVRASMSVSIVAFNQLWGLVACHSYGPHGMRVSFPVRQMLRLLSQSISRNVERLCYAQRLHTRKLINTMPTDQHPSGYIVSDADDLLGLFDADHGVLVIGEGAKILGPNQHGQEILVVAEYLRLKQFNTMQVSQAVTVDYPDLQLSTGLEVIAGLLYVPLSAGGGDFIAFLRKGQPREVKWAGRPSEDGEGKTSLEPRSSFKIWSETVAGRCRAWTDEHLETAGVLALVYGKFIEVWRQKESALQTTKLTNILLSNASHEVRTPLNHIINYLELALNGHLDFETRENLSQSHAASKSLLFTINDLLDLTRLESGQETSFSEPFNLHNIVNEATLIYRNEAARRGLKFELDMLQCPKNVVGDAKKIRTVVANLTANALKYTNNGGIAIKCQAFEEPAGLRNPGNVAVEIIVSDTGCGISPDKLESIFREFEQVEVTPPPPPASPQTQGLAGTQVLA</sequence>
<evidence type="ECO:0000256" key="11">
    <source>
        <dbReference type="ARBA" id="ARBA00023170"/>
    </source>
</evidence>
<comment type="caution">
    <text evidence="17">The sequence shown here is derived from an EMBL/GenBank/DDBJ whole genome shotgun (WGS) entry which is preliminary data.</text>
</comment>
<keyword evidence="8" id="KW-0067">ATP-binding</keyword>
<dbReference type="GO" id="GO:0006355">
    <property type="term" value="P:regulation of DNA-templated transcription"/>
    <property type="evidence" value="ECO:0007669"/>
    <property type="project" value="InterPro"/>
</dbReference>
<dbReference type="CDD" id="cd00082">
    <property type="entry name" value="HisKA"/>
    <property type="match status" value="1"/>
</dbReference>
<keyword evidence="2" id="KW-0600">Photoreceptor protein</keyword>
<protein>
    <recommendedName>
        <fullName evidence="19">Phytochrome</fullName>
    </recommendedName>
</protein>
<keyword evidence="13" id="KW-1133">Transmembrane helix</keyword>
<feature type="transmembrane region" description="Helical" evidence="13">
    <location>
        <begin position="129"/>
        <end position="147"/>
    </location>
</feature>
<feature type="region of interest" description="Disordered" evidence="12">
    <location>
        <begin position="1160"/>
        <end position="1187"/>
    </location>
</feature>
<dbReference type="SUPFAM" id="SSF47384">
    <property type="entry name" value="Homodimeric domain of signal transducing histidine kinase"/>
    <property type="match status" value="1"/>
</dbReference>
<dbReference type="GO" id="GO:0005524">
    <property type="term" value="F:ATP binding"/>
    <property type="evidence" value="ECO:0007669"/>
    <property type="project" value="UniProtKB-KW"/>
</dbReference>
<feature type="compositionally biased region" description="Low complexity" evidence="12">
    <location>
        <begin position="771"/>
        <end position="782"/>
    </location>
</feature>
<dbReference type="PRINTS" id="PR01033">
    <property type="entry name" value="PHYTOCHROME"/>
</dbReference>
<dbReference type="InterPro" id="IPR029016">
    <property type="entry name" value="GAF-like_dom_sf"/>
</dbReference>
<dbReference type="InterPro" id="IPR003018">
    <property type="entry name" value="GAF"/>
</dbReference>
<dbReference type="Gene3D" id="3.30.450.40">
    <property type="match status" value="1"/>
</dbReference>
<dbReference type="InterPro" id="IPR013515">
    <property type="entry name" value="Phytochrome_cen-reg"/>
</dbReference>
<evidence type="ECO:0000256" key="9">
    <source>
        <dbReference type="ARBA" id="ARBA00022991"/>
    </source>
</evidence>
<dbReference type="InterPro" id="IPR003594">
    <property type="entry name" value="HATPase_dom"/>
</dbReference>
<feature type="compositionally biased region" description="Polar residues" evidence="12">
    <location>
        <begin position="1"/>
        <end position="24"/>
    </location>
</feature>
<feature type="compositionally biased region" description="Gly residues" evidence="12">
    <location>
        <begin position="1173"/>
        <end position="1187"/>
    </location>
</feature>
<dbReference type="Gene3D" id="3.30.565.10">
    <property type="entry name" value="Histidine kinase-like ATPase, C-terminal domain"/>
    <property type="match status" value="1"/>
</dbReference>
<proteinExistence type="predicted"/>
<dbReference type="SUPFAM" id="SSF55781">
    <property type="entry name" value="GAF domain-like"/>
    <property type="match status" value="2"/>
</dbReference>
<feature type="domain" description="Histidine kinase" evidence="15">
    <location>
        <begin position="1593"/>
        <end position="1792"/>
    </location>
</feature>
<keyword evidence="18" id="KW-1185">Reference proteome</keyword>
<dbReference type="Pfam" id="PF02518">
    <property type="entry name" value="HATPase_c"/>
    <property type="match status" value="1"/>
</dbReference>
<evidence type="ECO:0000256" key="12">
    <source>
        <dbReference type="SAM" id="MobiDB-lite"/>
    </source>
</evidence>
<dbReference type="EMBL" id="SGPJ01000142">
    <property type="protein sequence ID" value="THG97931.1"/>
    <property type="molecule type" value="Genomic_DNA"/>
</dbReference>
<evidence type="ECO:0000256" key="2">
    <source>
        <dbReference type="ARBA" id="ARBA00022543"/>
    </source>
</evidence>
<keyword evidence="6" id="KW-0547">Nucleotide-binding</keyword>
<feature type="compositionally biased region" description="Polar residues" evidence="12">
    <location>
        <begin position="1780"/>
        <end position="1792"/>
    </location>
</feature>
<dbReference type="Proteomes" id="UP000309038">
    <property type="component" value="Unassembled WGS sequence"/>
</dbReference>
<feature type="transmembrane region" description="Helical" evidence="13">
    <location>
        <begin position="101"/>
        <end position="117"/>
    </location>
</feature>
<feature type="region of interest" description="Disordered" evidence="12">
    <location>
        <begin position="765"/>
        <end position="804"/>
    </location>
</feature>
<feature type="domain" description="Phytochrome chromophore attachment site" evidence="14">
    <location>
        <begin position="1220"/>
        <end position="1382"/>
    </location>
</feature>
<dbReference type="PANTHER" id="PTHR43065">
    <property type="entry name" value="SENSOR HISTIDINE KINASE"/>
    <property type="match status" value="1"/>
</dbReference>
<comment type="subcellular location">
    <subcellularLocation>
        <location evidence="1">Membrane</location>
        <topology evidence="1">Multi-pass membrane protein</topology>
    </subcellularLocation>
</comment>
<evidence type="ECO:0000259" key="15">
    <source>
        <dbReference type="PROSITE" id="PS50109"/>
    </source>
</evidence>
<evidence type="ECO:0000256" key="8">
    <source>
        <dbReference type="ARBA" id="ARBA00022840"/>
    </source>
</evidence>
<dbReference type="Gene3D" id="1.20.1250.20">
    <property type="entry name" value="MFS general substrate transporter like domains"/>
    <property type="match status" value="1"/>
</dbReference>
<feature type="domain" description="Major facilitator superfamily (MFS) profile" evidence="16">
    <location>
        <begin position="63"/>
        <end position="532"/>
    </location>
</feature>
<dbReference type="SUPFAM" id="SSF55874">
    <property type="entry name" value="ATPase domain of HSP90 chaperone/DNA topoisomerase II/histidine kinase"/>
    <property type="match status" value="1"/>
</dbReference>
<feature type="transmembrane region" description="Helical" evidence="13">
    <location>
        <begin position="379"/>
        <end position="399"/>
    </location>
</feature>
<gene>
    <name evidence="17" type="ORF">EW026_g4176</name>
</gene>
<feature type="transmembrane region" description="Helical" evidence="13">
    <location>
        <begin position="62"/>
        <end position="81"/>
    </location>
</feature>
<dbReference type="Gene3D" id="1.20.1720.10">
    <property type="entry name" value="Multidrug resistance protein D"/>
    <property type="match status" value="1"/>
</dbReference>
<evidence type="ECO:0000259" key="14">
    <source>
        <dbReference type="PROSITE" id="PS50046"/>
    </source>
</evidence>
<feature type="transmembrane region" description="Helical" evidence="13">
    <location>
        <begin position="217"/>
        <end position="236"/>
    </location>
</feature>
<feature type="compositionally biased region" description="Low complexity" evidence="12">
    <location>
        <begin position="1085"/>
        <end position="1115"/>
    </location>
</feature>
<dbReference type="Pfam" id="PF00512">
    <property type="entry name" value="HisKA"/>
    <property type="match status" value="1"/>
</dbReference>
<evidence type="ECO:0000256" key="1">
    <source>
        <dbReference type="ARBA" id="ARBA00004141"/>
    </source>
</evidence>
<feature type="transmembrane region" description="Helical" evidence="13">
    <location>
        <begin position="159"/>
        <end position="178"/>
    </location>
</feature>
<dbReference type="Pfam" id="PF07690">
    <property type="entry name" value="MFS_1"/>
    <property type="match status" value="1"/>
</dbReference>
<dbReference type="PROSITE" id="PS50109">
    <property type="entry name" value="HIS_KIN"/>
    <property type="match status" value="1"/>
</dbReference>
<dbReference type="InterPro" id="IPR003661">
    <property type="entry name" value="HisK_dim/P_dom"/>
</dbReference>
<dbReference type="SUPFAM" id="SSF55785">
    <property type="entry name" value="PYP-like sensor domain (PAS domain)"/>
    <property type="match status" value="1"/>
</dbReference>
<dbReference type="Gene3D" id="1.10.287.130">
    <property type="match status" value="1"/>
</dbReference>
<dbReference type="Pfam" id="PF00360">
    <property type="entry name" value="PHY"/>
    <property type="match status" value="1"/>
</dbReference>
<dbReference type="GO" id="GO:0016020">
    <property type="term" value="C:membrane"/>
    <property type="evidence" value="ECO:0007669"/>
    <property type="project" value="UniProtKB-SubCell"/>
</dbReference>
<dbReference type="InterPro" id="IPR005467">
    <property type="entry name" value="His_kinase_dom"/>
</dbReference>
<feature type="transmembrane region" description="Helical" evidence="13">
    <location>
        <begin position="446"/>
        <end position="468"/>
    </location>
</feature>
<dbReference type="SMART" id="SM00388">
    <property type="entry name" value="HisKA"/>
    <property type="match status" value="1"/>
</dbReference>
<feature type="compositionally biased region" description="Low complexity" evidence="12">
    <location>
        <begin position="821"/>
        <end position="834"/>
    </location>
</feature>
<keyword evidence="3" id="KW-0597">Phosphoprotein</keyword>
<dbReference type="Gene3D" id="3.30.450.270">
    <property type="match status" value="1"/>
</dbReference>
<feature type="region of interest" description="Disordered" evidence="12">
    <location>
        <begin position="1"/>
        <end position="44"/>
    </location>
</feature>
<feature type="transmembrane region" description="Helical" evidence="13">
    <location>
        <begin position="420"/>
        <end position="440"/>
    </location>
</feature>
<dbReference type="Gene3D" id="3.30.450.20">
    <property type="entry name" value="PAS domain"/>
    <property type="match status" value="2"/>
</dbReference>
<evidence type="ECO:0000256" key="4">
    <source>
        <dbReference type="ARBA" id="ARBA00022606"/>
    </source>
</evidence>
<evidence type="ECO:0000313" key="17">
    <source>
        <dbReference type="EMBL" id="THG97931.1"/>
    </source>
</evidence>
<dbReference type="PANTHER" id="PTHR43065:SF10">
    <property type="entry name" value="PEROXIDE STRESS-ACTIVATED HISTIDINE KINASE MAK3"/>
    <property type="match status" value="1"/>
</dbReference>
<evidence type="ECO:0008006" key="19">
    <source>
        <dbReference type="Google" id="ProtNLM"/>
    </source>
</evidence>
<feature type="compositionally biased region" description="Low complexity" evidence="12">
    <location>
        <begin position="1048"/>
        <end position="1071"/>
    </location>
</feature>
<feature type="compositionally biased region" description="Basic residues" evidence="12">
    <location>
        <begin position="643"/>
        <end position="653"/>
    </location>
</feature>
<feature type="region of interest" description="Disordered" evidence="12">
    <location>
        <begin position="1770"/>
        <end position="1792"/>
    </location>
</feature>
<keyword evidence="11" id="KW-0675">Receptor</keyword>
<keyword evidence="5" id="KW-0808">Transferase</keyword>
<dbReference type="InterPro" id="IPR020846">
    <property type="entry name" value="MFS_dom"/>
</dbReference>
<dbReference type="GO" id="GO:0022857">
    <property type="term" value="F:transmembrane transporter activity"/>
    <property type="evidence" value="ECO:0007669"/>
    <property type="project" value="InterPro"/>
</dbReference>
<dbReference type="InterPro" id="IPR043150">
    <property type="entry name" value="Phytochrome_PHY_sf"/>
</dbReference>
<accession>A0A4S4KI01</accession>
<dbReference type="SUPFAM" id="SSF103473">
    <property type="entry name" value="MFS general substrate transporter"/>
    <property type="match status" value="1"/>
</dbReference>
<feature type="compositionally biased region" description="Polar residues" evidence="12">
    <location>
        <begin position="668"/>
        <end position="679"/>
    </location>
</feature>
<evidence type="ECO:0000256" key="13">
    <source>
        <dbReference type="SAM" id="Phobius"/>
    </source>
</evidence>
<keyword evidence="9" id="KW-0157">Chromophore</keyword>
<evidence type="ECO:0000256" key="10">
    <source>
        <dbReference type="ARBA" id="ARBA00023012"/>
    </source>
</evidence>
<dbReference type="GO" id="GO:0000155">
    <property type="term" value="F:phosphorelay sensor kinase activity"/>
    <property type="evidence" value="ECO:0007669"/>
    <property type="project" value="InterPro"/>
</dbReference>
<reference evidence="17 18" key="1">
    <citation type="submission" date="2019-02" db="EMBL/GenBank/DDBJ databases">
        <title>Genome sequencing of the rare red list fungi Phlebia centrifuga.</title>
        <authorList>
            <person name="Buettner E."/>
            <person name="Kellner H."/>
        </authorList>
    </citation>
    <scope>NUCLEOTIDE SEQUENCE [LARGE SCALE GENOMIC DNA]</scope>
    <source>
        <strain evidence="17 18">DSM 108282</strain>
    </source>
</reference>
<dbReference type="PROSITE" id="PS50046">
    <property type="entry name" value="PHYTOCHROME_2"/>
    <property type="match status" value="1"/>
</dbReference>
<feature type="compositionally biased region" description="Basic and acidic residues" evidence="12">
    <location>
        <begin position="29"/>
        <end position="44"/>
    </location>
</feature>
<feature type="transmembrane region" description="Helical" evidence="13">
    <location>
        <begin position="190"/>
        <end position="211"/>
    </location>
</feature>
<dbReference type="InterPro" id="IPR036259">
    <property type="entry name" value="MFS_trans_sf"/>
</dbReference>
<feature type="transmembrane region" description="Helical" evidence="13">
    <location>
        <begin position="342"/>
        <end position="367"/>
    </location>
</feature>
<dbReference type="GO" id="GO:0009881">
    <property type="term" value="F:photoreceptor activity"/>
    <property type="evidence" value="ECO:0007669"/>
    <property type="project" value="UniProtKB-KW"/>
</dbReference>
<dbReference type="InterPro" id="IPR016132">
    <property type="entry name" value="Phyto_chromo_attachment"/>
</dbReference>
<dbReference type="PROSITE" id="PS50850">
    <property type="entry name" value="MFS"/>
    <property type="match status" value="1"/>
</dbReference>
<keyword evidence="7" id="KW-0418">Kinase</keyword>
<dbReference type="SMART" id="SM00065">
    <property type="entry name" value="GAF"/>
    <property type="match status" value="1"/>
</dbReference>
<dbReference type="InterPro" id="IPR001294">
    <property type="entry name" value="Phytochrome"/>
</dbReference>
<evidence type="ECO:0000256" key="7">
    <source>
        <dbReference type="ARBA" id="ARBA00022777"/>
    </source>
</evidence>
<dbReference type="InterPro" id="IPR035965">
    <property type="entry name" value="PAS-like_dom_sf"/>
</dbReference>
<keyword evidence="13" id="KW-0472">Membrane</keyword>
<dbReference type="GO" id="GO:0009584">
    <property type="term" value="P:detection of visible light"/>
    <property type="evidence" value="ECO:0007669"/>
    <property type="project" value="InterPro"/>
</dbReference>
<feature type="region of interest" description="Disordered" evidence="12">
    <location>
        <begin position="640"/>
        <end position="679"/>
    </location>
</feature>
<evidence type="ECO:0000256" key="6">
    <source>
        <dbReference type="ARBA" id="ARBA00022741"/>
    </source>
</evidence>
<organism evidence="17 18">
    <name type="scientific">Hermanssonia centrifuga</name>
    <dbReference type="NCBI Taxonomy" id="98765"/>
    <lineage>
        <taxon>Eukaryota</taxon>
        <taxon>Fungi</taxon>
        <taxon>Dikarya</taxon>
        <taxon>Basidiomycota</taxon>
        <taxon>Agaricomycotina</taxon>
        <taxon>Agaricomycetes</taxon>
        <taxon>Polyporales</taxon>
        <taxon>Meruliaceae</taxon>
        <taxon>Hermanssonia</taxon>
    </lineage>
</organism>
<feature type="region of interest" description="Disordered" evidence="12">
    <location>
        <begin position="817"/>
        <end position="845"/>
    </location>
</feature>
<name>A0A4S4KI01_9APHY</name>
<dbReference type="Pfam" id="PF01590">
    <property type="entry name" value="GAF"/>
    <property type="match status" value="1"/>
</dbReference>
<dbReference type="Pfam" id="PF08446">
    <property type="entry name" value="PAS_2"/>
    <property type="match status" value="1"/>
</dbReference>
<feature type="compositionally biased region" description="Polar residues" evidence="12">
    <location>
        <begin position="1072"/>
        <end position="1084"/>
    </location>
</feature>
<dbReference type="InterPro" id="IPR013654">
    <property type="entry name" value="PAS_2"/>
</dbReference>
<dbReference type="InterPro" id="IPR036097">
    <property type="entry name" value="HisK_dim/P_sf"/>
</dbReference>
<keyword evidence="10" id="KW-0902">Two-component regulatory system</keyword>
<feature type="transmembrane region" description="Helical" evidence="13">
    <location>
        <begin position="510"/>
        <end position="529"/>
    </location>
</feature>
<dbReference type="InterPro" id="IPR036890">
    <property type="entry name" value="HATPase_C_sf"/>
</dbReference>
<evidence type="ECO:0000256" key="3">
    <source>
        <dbReference type="ARBA" id="ARBA00022553"/>
    </source>
</evidence>
<evidence type="ECO:0000313" key="18">
    <source>
        <dbReference type="Proteomes" id="UP000309038"/>
    </source>
</evidence>
<keyword evidence="13" id="KW-0812">Transmembrane</keyword>
<evidence type="ECO:0000259" key="16">
    <source>
        <dbReference type="PROSITE" id="PS50850"/>
    </source>
</evidence>
<keyword evidence="4" id="KW-0716">Sensory transduction</keyword>
<evidence type="ECO:0000256" key="5">
    <source>
        <dbReference type="ARBA" id="ARBA00022679"/>
    </source>
</evidence>